<dbReference type="GO" id="GO:0031032">
    <property type="term" value="P:actomyosin structure organization"/>
    <property type="evidence" value="ECO:0007669"/>
    <property type="project" value="TreeGrafter"/>
</dbReference>
<dbReference type="SMART" id="SM00295">
    <property type="entry name" value="B41"/>
    <property type="match status" value="1"/>
</dbReference>
<evidence type="ECO:0000256" key="2">
    <source>
        <dbReference type="ARBA" id="ARBA00043944"/>
    </source>
</evidence>
<sequence length="676" mass="77520">MLSRLLEVACCTGCEKKHWKANKSYTAKKMPANEAAVIPTSFIGRISVHTSLISTRDYKTTVQLLDDNETICQEFKKTSNAQFILDYVCECLNIIEKDYFGLRYQDFNRHRYWMDLNKQIYKQVRGPNVSLRFRVRFYPSDVSVLKEEITRYMLFVQLQRDLLHGRLYCPQNEAAILGALILQSLIGDYDAEERPKNYVAEYKLLLKQTEKLEEKIADSHKLFKGFTPAEAEMEFLKRASKLDTYGFDPYTVMNRQKQTMYIGVTYRGIYIYHISRMTHHITWNELDKVDYVGKEIMITPMSSYISPYSSSYEDIEQTTNAFKSTSSIRNGFIKPHKTTSVLKFHCPSAVFAKHLWRHILSQQAFFTENDAKHIKPKFSKPRIPLLTRGSTFRFPTSRVLHEIEVEGPGKRNGPQPRFTRYPLPRQSSRQHVCNTDNKYNSFPVVRRGGKVSEVIPENVEEEKAIRLLSNSAVISEVDLLPATETSAAVASSGSENTTVFTIHLVRKEPLSTHTFETSGFGVQSPDENSFEQMLDAMKPLYTNTITGNRSPDPCTTFTTKTTTKIDDVGCGINKCKSPEKLARDHNVLAISSQVLTNKEKLRAVSRRPTTSITSSAAKIFFSLLLFWLLITAVAISLFEHDSPWLDSIPALDSVRHMLYEPLRHYILALYVRLAHH</sequence>
<name>A0A8J2MRI7_9BILA</name>
<proteinExistence type="predicted"/>
<dbReference type="AlphaFoldDB" id="A0A8J2MRI7"/>
<evidence type="ECO:0000313" key="5">
    <source>
        <dbReference type="EMBL" id="CAG9537745.1"/>
    </source>
</evidence>
<accession>A0A8J2MRI7</accession>
<dbReference type="InterPro" id="IPR019748">
    <property type="entry name" value="FERM_central"/>
</dbReference>
<dbReference type="InterPro" id="IPR018980">
    <property type="entry name" value="FERM_PH-like_C"/>
</dbReference>
<feature type="domain" description="FERM" evidence="4">
    <location>
        <begin position="58"/>
        <end position="370"/>
    </location>
</feature>
<dbReference type="Gene3D" id="1.20.80.10">
    <property type="match status" value="1"/>
</dbReference>
<dbReference type="Gene3D" id="2.30.29.30">
    <property type="entry name" value="Pleckstrin-homology domain (PH domain)/Phosphotyrosine-binding domain (PTB)"/>
    <property type="match status" value="1"/>
</dbReference>
<dbReference type="InterPro" id="IPR035963">
    <property type="entry name" value="FERM_2"/>
</dbReference>
<feature type="transmembrane region" description="Helical" evidence="3">
    <location>
        <begin position="619"/>
        <end position="638"/>
    </location>
</feature>
<dbReference type="Gene3D" id="3.10.20.90">
    <property type="entry name" value="Phosphatidylinositol 3-kinase Catalytic Subunit, Chain A, domain 1"/>
    <property type="match status" value="1"/>
</dbReference>
<dbReference type="InterPro" id="IPR000798">
    <property type="entry name" value="Ez/rad/moesin-like"/>
</dbReference>
<dbReference type="InterPro" id="IPR011993">
    <property type="entry name" value="PH-like_dom_sf"/>
</dbReference>
<dbReference type="InterPro" id="IPR029071">
    <property type="entry name" value="Ubiquitin-like_domsf"/>
</dbReference>
<dbReference type="GO" id="GO:0005912">
    <property type="term" value="C:adherens junction"/>
    <property type="evidence" value="ECO:0007669"/>
    <property type="project" value="UniProtKB-SubCell"/>
</dbReference>
<dbReference type="SUPFAM" id="SSF50729">
    <property type="entry name" value="PH domain-like"/>
    <property type="match status" value="1"/>
</dbReference>
<comment type="caution">
    <text evidence="5">The sequence shown here is derived from an EMBL/GenBank/DDBJ whole genome shotgun (WGS) entry which is preliminary data.</text>
</comment>
<gene>
    <name evidence="5" type="ORF">CJOHNSTONI_LOCUS7521</name>
</gene>
<protein>
    <recommendedName>
        <fullName evidence="4">FERM domain-containing protein</fullName>
    </recommendedName>
</protein>
<dbReference type="Pfam" id="PF09379">
    <property type="entry name" value="FERM_N"/>
    <property type="match status" value="1"/>
</dbReference>
<dbReference type="Pfam" id="PF00373">
    <property type="entry name" value="FERM_M"/>
    <property type="match status" value="1"/>
</dbReference>
<dbReference type="EMBL" id="CAKAEH010001581">
    <property type="protein sequence ID" value="CAG9537745.1"/>
    <property type="molecule type" value="Genomic_DNA"/>
</dbReference>
<dbReference type="InterPro" id="IPR000299">
    <property type="entry name" value="FERM_domain"/>
</dbReference>
<dbReference type="PROSITE" id="PS50057">
    <property type="entry name" value="FERM_3"/>
    <property type="match status" value="1"/>
</dbReference>
<dbReference type="CDD" id="cd17102">
    <property type="entry name" value="FERM_F1_FRMD3"/>
    <property type="match status" value="1"/>
</dbReference>
<dbReference type="PRINTS" id="PR00661">
    <property type="entry name" value="ERMFAMILY"/>
</dbReference>
<keyword evidence="3" id="KW-1133">Transmembrane helix</keyword>
<dbReference type="Pfam" id="PF09380">
    <property type="entry name" value="FERM_C"/>
    <property type="match status" value="1"/>
</dbReference>
<dbReference type="SUPFAM" id="SSF54236">
    <property type="entry name" value="Ubiquitin-like"/>
    <property type="match status" value="1"/>
</dbReference>
<evidence type="ECO:0000256" key="3">
    <source>
        <dbReference type="SAM" id="Phobius"/>
    </source>
</evidence>
<dbReference type="OrthoDB" id="6266673at2759"/>
<organism evidence="5 6">
    <name type="scientific">Cercopithifilaria johnstoni</name>
    <dbReference type="NCBI Taxonomy" id="2874296"/>
    <lineage>
        <taxon>Eukaryota</taxon>
        <taxon>Metazoa</taxon>
        <taxon>Ecdysozoa</taxon>
        <taxon>Nematoda</taxon>
        <taxon>Chromadorea</taxon>
        <taxon>Rhabditida</taxon>
        <taxon>Spirurina</taxon>
        <taxon>Spiruromorpha</taxon>
        <taxon>Filarioidea</taxon>
        <taxon>Onchocercidae</taxon>
        <taxon>Cercopithifilaria</taxon>
    </lineage>
</organism>
<dbReference type="InterPro" id="IPR014352">
    <property type="entry name" value="FERM/acyl-CoA-bd_prot_sf"/>
</dbReference>
<dbReference type="InterPro" id="IPR018979">
    <property type="entry name" value="FERM_N"/>
</dbReference>
<evidence type="ECO:0000313" key="6">
    <source>
        <dbReference type="Proteomes" id="UP000746747"/>
    </source>
</evidence>
<dbReference type="SMART" id="SM01196">
    <property type="entry name" value="FERM_C"/>
    <property type="match status" value="1"/>
</dbReference>
<keyword evidence="3" id="KW-0472">Membrane</keyword>
<dbReference type="SUPFAM" id="SSF47031">
    <property type="entry name" value="Second domain of FERM"/>
    <property type="match status" value="1"/>
</dbReference>
<reference evidence="5" key="1">
    <citation type="submission" date="2021-09" db="EMBL/GenBank/DDBJ databases">
        <authorList>
            <consortium name="Pathogen Informatics"/>
        </authorList>
    </citation>
    <scope>NUCLEOTIDE SEQUENCE</scope>
</reference>
<dbReference type="GO" id="GO:0005856">
    <property type="term" value="C:cytoskeleton"/>
    <property type="evidence" value="ECO:0007669"/>
    <property type="project" value="TreeGrafter"/>
</dbReference>
<dbReference type="FunFam" id="1.20.80.10:FF:000006">
    <property type="entry name" value="FERM domain-containing protein 5 isoform X1"/>
    <property type="match status" value="1"/>
</dbReference>
<keyword evidence="3" id="KW-0812">Transmembrane</keyword>
<evidence type="ECO:0000256" key="1">
    <source>
        <dbReference type="ARBA" id="ARBA00004536"/>
    </source>
</evidence>
<dbReference type="CDD" id="cd14473">
    <property type="entry name" value="FERM_B-lobe"/>
    <property type="match status" value="1"/>
</dbReference>
<dbReference type="PRINTS" id="PR00935">
    <property type="entry name" value="BAND41"/>
</dbReference>
<comment type="subcellular location">
    <subcellularLocation>
        <location evidence="1">Cell junction</location>
        <location evidence="1">Adherens junction</location>
    </subcellularLocation>
    <subcellularLocation>
        <location evidence="2">Cell projection</location>
        <location evidence="2">Rhabdomere</location>
    </subcellularLocation>
</comment>
<dbReference type="PANTHER" id="PTHR23280">
    <property type="entry name" value="4.1 G PROTEIN"/>
    <property type="match status" value="1"/>
</dbReference>
<keyword evidence="6" id="KW-1185">Reference proteome</keyword>
<dbReference type="GO" id="GO:0008092">
    <property type="term" value="F:cytoskeletal protein binding"/>
    <property type="evidence" value="ECO:0007669"/>
    <property type="project" value="InterPro"/>
</dbReference>
<evidence type="ECO:0000259" key="4">
    <source>
        <dbReference type="PROSITE" id="PS50057"/>
    </source>
</evidence>
<dbReference type="Proteomes" id="UP000746747">
    <property type="component" value="Unassembled WGS sequence"/>
</dbReference>
<dbReference type="InterPro" id="IPR019749">
    <property type="entry name" value="Band_41_domain"/>
</dbReference>
<dbReference type="PANTHER" id="PTHR23280:SF32">
    <property type="entry name" value="FI22325P1"/>
    <property type="match status" value="1"/>
</dbReference>